<accession>A0A6C0B706</accession>
<evidence type="ECO:0000256" key="1">
    <source>
        <dbReference type="SAM" id="MobiDB-lite"/>
    </source>
</evidence>
<name>A0A6C0B706_9ZZZZ</name>
<feature type="compositionally biased region" description="Basic residues" evidence="1">
    <location>
        <begin position="68"/>
        <end position="80"/>
    </location>
</feature>
<sequence>MKKTIKVRSQKRRTLRNKTTIKRGGGNKHLEKYLNTLKNFTESKNKKENIKMNISIYKVLLKPSTPKSKSRSRSRSRSRSKSPSTPDDLDFALDNILRKNKITELYDQHDLDTEKGVADSAYQMAHLLSTEKLNELLSMKD</sequence>
<evidence type="ECO:0000313" key="2">
    <source>
        <dbReference type="EMBL" id="QHS88025.1"/>
    </source>
</evidence>
<organism evidence="2">
    <name type="scientific">viral metagenome</name>
    <dbReference type="NCBI Taxonomy" id="1070528"/>
    <lineage>
        <taxon>unclassified sequences</taxon>
        <taxon>metagenomes</taxon>
        <taxon>organismal metagenomes</taxon>
    </lineage>
</organism>
<proteinExistence type="predicted"/>
<feature type="region of interest" description="Disordered" evidence="1">
    <location>
        <begin position="61"/>
        <end position="90"/>
    </location>
</feature>
<dbReference type="AlphaFoldDB" id="A0A6C0B706"/>
<dbReference type="EMBL" id="MN739091">
    <property type="protein sequence ID" value="QHS88025.1"/>
    <property type="molecule type" value="Genomic_DNA"/>
</dbReference>
<reference evidence="2" key="1">
    <citation type="journal article" date="2020" name="Nature">
        <title>Giant virus diversity and host interactions through global metagenomics.</title>
        <authorList>
            <person name="Schulz F."/>
            <person name="Roux S."/>
            <person name="Paez-Espino D."/>
            <person name="Jungbluth S."/>
            <person name="Walsh D.A."/>
            <person name="Denef V.J."/>
            <person name="McMahon K.D."/>
            <person name="Konstantinidis K.T."/>
            <person name="Eloe-Fadrosh E.A."/>
            <person name="Kyrpides N.C."/>
            <person name="Woyke T."/>
        </authorList>
    </citation>
    <scope>NUCLEOTIDE SEQUENCE</scope>
    <source>
        <strain evidence="2">GVMAG-M-3300010158-13</strain>
    </source>
</reference>
<protein>
    <submittedName>
        <fullName evidence="2">Uncharacterized protein</fullName>
    </submittedName>
</protein>